<dbReference type="AlphaFoldDB" id="A0A4Z2C3E1"/>
<evidence type="ECO:0000313" key="2">
    <source>
        <dbReference type="Proteomes" id="UP000516260"/>
    </source>
</evidence>
<reference evidence="1 2" key="1">
    <citation type="submission" date="2019-04" db="EMBL/GenBank/DDBJ databases">
        <title>The sequence and de novo assembly of Takifugu bimaculatus genome using PacBio and Hi-C technologies.</title>
        <authorList>
            <person name="Xu P."/>
            <person name="Liu B."/>
            <person name="Zhou Z."/>
        </authorList>
    </citation>
    <scope>NUCLEOTIDE SEQUENCE [LARGE SCALE GENOMIC DNA]</scope>
    <source>
        <strain evidence="1">TB-2018</strain>
        <tissue evidence="1">Muscle</tissue>
    </source>
</reference>
<accession>A0A4Z2C3E1</accession>
<organism evidence="1 2">
    <name type="scientific">Takifugu bimaculatus</name>
    <dbReference type="NCBI Taxonomy" id="433685"/>
    <lineage>
        <taxon>Eukaryota</taxon>
        <taxon>Metazoa</taxon>
        <taxon>Chordata</taxon>
        <taxon>Craniata</taxon>
        <taxon>Vertebrata</taxon>
        <taxon>Euteleostomi</taxon>
        <taxon>Actinopterygii</taxon>
        <taxon>Neopterygii</taxon>
        <taxon>Teleostei</taxon>
        <taxon>Neoteleostei</taxon>
        <taxon>Acanthomorphata</taxon>
        <taxon>Eupercaria</taxon>
        <taxon>Tetraodontiformes</taxon>
        <taxon>Tetradontoidea</taxon>
        <taxon>Tetraodontidae</taxon>
        <taxon>Takifugu</taxon>
    </lineage>
</organism>
<dbReference type="EMBL" id="SWLE01000006">
    <property type="protein sequence ID" value="TNM98941.1"/>
    <property type="molecule type" value="Genomic_DNA"/>
</dbReference>
<proteinExistence type="predicted"/>
<protein>
    <submittedName>
        <fullName evidence="1">Uncharacterized protein</fullName>
    </submittedName>
</protein>
<sequence>MTSGPPRRDFGLITLTSRQLVHVEHLQDTHMSHKCLVYVTREPKHTHLISSLSAGLAGVSEAEGVGVFEEADSSSCVTLPAPPVSCQSLSACPSPIYVMAALMAAKQPGSSDSSHSDGAVITRR</sequence>
<evidence type="ECO:0000313" key="1">
    <source>
        <dbReference type="EMBL" id="TNM98941.1"/>
    </source>
</evidence>
<gene>
    <name evidence="1" type="ORF">fugu_013505</name>
</gene>
<comment type="caution">
    <text evidence="1">The sequence shown here is derived from an EMBL/GenBank/DDBJ whole genome shotgun (WGS) entry which is preliminary data.</text>
</comment>
<keyword evidence="2" id="KW-1185">Reference proteome</keyword>
<dbReference type="Proteomes" id="UP000516260">
    <property type="component" value="Chromosome 14"/>
</dbReference>
<name>A0A4Z2C3E1_9TELE</name>